<dbReference type="RefSeq" id="WP_097125555.1">
    <property type="nucleotide sequence ID" value="NZ_OCNH01000001.1"/>
</dbReference>
<reference evidence="2" key="1">
    <citation type="submission" date="2017-09" db="EMBL/GenBank/DDBJ databases">
        <authorList>
            <person name="Varghese N."/>
            <person name="Submissions S."/>
        </authorList>
    </citation>
    <scope>NUCLEOTIDE SEQUENCE [LARGE SCALE GENOMIC DNA]</scope>
    <source>
        <strain evidence="2">DSM 29961</strain>
    </source>
</reference>
<keyword evidence="1" id="KW-0808">Transferase</keyword>
<dbReference type="InterPro" id="IPR027417">
    <property type="entry name" value="P-loop_NTPase"/>
</dbReference>
<dbReference type="AlphaFoldDB" id="A0A286FFE6"/>
<gene>
    <name evidence="1" type="ORF">SAMN06269250_1979</name>
</gene>
<keyword evidence="1" id="KW-0418">Kinase</keyword>
<proteinExistence type="predicted"/>
<dbReference type="Proteomes" id="UP000219452">
    <property type="component" value="Unassembled WGS sequence"/>
</dbReference>
<dbReference type="EMBL" id="OCNH01000001">
    <property type="protein sequence ID" value="SOD81975.1"/>
    <property type="molecule type" value="Genomic_DNA"/>
</dbReference>
<organism evidence="1 2">
    <name type="scientific">Spirosoma fluviale</name>
    <dbReference type="NCBI Taxonomy" id="1597977"/>
    <lineage>
        <taxon>Bacteria</taxon>
        <taxon>Pseudomonadati</taxon>
        <taxon>Bacteroidota</taxon>
        <taxon>Cytophagia</taxon>
        <taxon>Cytophagales</taxon>
        <taxon>Cytophagaceae</taxon>
        <taxon>Spirosoma</taxon>
    </lineage>
</organism>
<sequence length="297" mass="32484">MKKYLAFGLTLETGLDFTSVLQESTAKTDVRLTEAIIPDKANRPTRVHRRGVQARIGITATSLLLNWPGIAKFKVSGGNEIIYQNLGTDEGTLRLFLLSEAIGLLLYQRGLFLLHGSAVKLGSAASVFVGVPGAGKSTTAAAFGKAGHTVLTDDLVAIQLINKKPFVIPAFAQYKIWRNTVDGLNVDESTLEPSFEGATKFLVTQPLADFPRSPVPLHQITLLYPPNARRTNEPIKPLRAPVELLKHFPLPVQLLTGDFLQTHFRDSLAIAQHAGIYQQKRPNGFDALDLFVQSYSA</sequence>
<dbReference type="OrthoDB" id="5430844at2"/>
<dbReference type="Gene3D" id="3.40.50.300">
    <property type="entry name" value="P-loop containing nucleotide triphosphate hydrolases"/>
    <property type="match status" value="1"/>
</dbReference>
<protein>
    <submittedName>
        <fullName evidence="1">Hpr(Ser) kinase/phosphatase</fullName>
    </submittedName>
</protein>
<evidence type="ECO:0000313" key="2">
    <source>
        <dbReference type="Proteomes" id="UP000219452"/>
    </source>
</evidence>
<dbReference type="GO" id="GO:0016301">
    <property type="term" value="F:kinase activity"/>
    <property type="evidence" value="ECO:0007669"/>
    <property type="project" value="UniProtKB-KW"/>
</dbReference>
<name>A0A286FFE6_9BACT</name>
<dbReference type="SUPFAM" id="SSF53795">
    <property type="entry name" value="PEP carboxykinase-like"/>
    <property type="match status" value="1"/>
</dbReference>
<evidence type="ECO:0000313" key="1">
    <source>
        <dbReference type="EMBL" id="SOD81975.1"/>
    </source>
</evidence>
<keyword evidence="2" id="KW-1185">Reference proteome</keyword>
<accession>A0A286FFE6</accession>